<dbReference type="PROSITE" id="PS50109">
    <property type="entry name" value="HIS_KIN"/>
    <property type="match status" value="1"/>
</dbReference>
<dbReference type="Pfam" id="PF02518">
    <property type="entry name" value="HATPase_c"/>
    <property type="match status" value="1"/>
</dbReference>
<evidence type="ECO:0000256" key="10">
    <source>
        <dbReference type="ARBA" id="ARBA00022989"/>
    </source>
</evidence>
<reference evidence="15" key="1">
    <citation type="submission" date="2023-03" db="EMBL/GenBank/DDBJ databases">
        <title>Actinorhabdospora filicis NBRC 111898.</title>
        <authorList>
            <person name="Ichikawa N."/>
            <person name="Sato H."/>
            <person name="Tonouchi N."/>
        </authorList>
    </citation>
    <scope>NUCLEOTIDE SEQUENCE</scope>
    <source>
        <strain evidence="15">NBRC 111898</strain>
    </source>
</reference>
<evidence type="ECO:0000256" key="2">
    <source>
        <dbReference type="ARBA" id="ARBA00004370"/>
    </source>
</evidence>
<dbReference type="GO" id="GO:0016020">
    <property type="term" value="C:membrane"/>
    <property type="evidence" value="ECO:0007669"/>
    <property type="project" value="UniProtKB-SubCell"/>
</dbReference>
<evidence type="ECO:0000256" key="3">
    <source>
        <dbReference type="ARBA" id="ARBA00012438"/>
    </source>
</evidence>
<keyword evidence="8" id="KW-0418">Kinase</keyword>
<protein>
    <recommendedName>
        <fullName evidence="3">histidine kinase</fullName>
        <ecNumber evidence="3">2.7.13.3</ecNumber>
    </recommendedName>
</protein>
<accession>A0A9W6SQE4</accession>
<keyword evidence="6 13" id="KW-0812">Transmembrane</keyword>
<dbReference type="Gene3D" id="3.30.565.10">
    <property type="entry name" value="Histidine kinase-like ATPase, C-terminal domain"/>
    <property type="match status" value="1"/>
</dbReference>
<proteinExistence type="predicted"/>
<comment type="catalytic activity">
    <reaction evidence="1">
        <text>ATP + protein L-histidine = ADP + protein N-phospho-L-histidine.</text>
        <dbReference type="EC" id="2.7.13.3"/>
    </reaction>
</comment>
<evidence type="ECO:0000256" key="12">
    <source>
        <dbReference type="SAM" id="MobiDB-lite"/>
    </source>
</evidence>
<dbReference type="EMBL" id="BSTX01000004">
    <property type="protein sequence ID" value="GLZ81044.1"/>
    <property type="molecule type" value="Genomic_DNA"/>
</dbReference>
<dbReference type="PANTHER" id="PTHR44936:SF9">
    <property type="entry name" value="SENSOR PROTEIN CREC"/>
    <property type="match status" value="1"/>
</dbReference>
<evidence type="ECO:0000256" key="7">
    <source>
        <dbReference type="ARBA" id="ARBA00022741"/>
    </source>
</evidence>
<feature type="region of interest" description="Disordered" evidence="12">
    <location>
        <begin position="709"/>
        <end position="748"/>
    </location>
</feature>
<dbReference type="Pfam" id="PF00672">
    <property type="entry name" value="HAMP"/>
    <property type="match status" value="1"/>
</dbReference>
<dbReference type="EC" id="2.7.13.3" evidence="3"/>
<keyword evidence="11" id="KW-0902">Two-component regulatory system</keyword>
<dbReference type="Proteomes" id="UP001165079">
    <property type="component" value="Unassembled WGS sequence"/>
</dbReference>
<dbReference type="Gene3D" id="6.10.340.10">
    <property type="match status" value="1"/>
</dbReference>
<dbReference type="InterPro" id="IPR005467">
    <property type="entry name" value="His_kinase_dom"/>
</dbReference>
<keyword evidence="5" id="KW-0808">Transferase</keyword>
<comment type="subcellular location">
    <subcellularLocation>
        <location evidence="2">Membrane</location>
    </subcellularLocation>
</comment>
<dbReference type="GO" id="GO:0000160">
    <property type="term" value="P:phosphorelay signal transduction system"/>
    <property type="evidence" value="ECO:0007669"/>
    <property type="project" value="UniProtKB-KW"/>
</dbReference>
<feature type="region of interest" description="Disordered" evidence="12">
    <location>
        <begin position="1"/>
        <end position="20"/>
    </location>
</feature>
<keyword evidence="7" id="KW-0547">Nucleotide-binding</keyword>
<keyword evidence="10 13" id="KW-1133">Transmembrane helix</keyword>
<evidence type="ECO:0000259" key="14">
    <source>
        <dbReference type="PROSITE" id="PS50109"/>
    </source>
</evidence>
<evidence type="ECO:0000256" key="1">
    <source>
        <dbReference type="ARBA" id="ARBA00000085"/>
    </source>
</evidence>
<name>A0A9W6SQE4_9ACTN</name>
<keyword evidence="13" id="KW-0472">Membrane</keyword>
<dbReference type="GO" id="GO:0005524">
    <property type="term" value="F:ATP binding"/>
    <property type="evidence" value="ECO:0007669"/>
    <property type="project" value="UniProtKB-KW"/>
</dbReference>
<keyword evidence="9" id="KW-0067">ATP-binding</keyword>
<feature type="domain" description="Histidine kinase" evidence="14">
    <location>
        <begin position="552"/>
        <end position="653"/>
    </location>
</feature>
<keyword evidence="16" id="KW-1185">Reference proteome</keyword>
<sequence length="777" mass="84230">MPAEARAPKENTVDERRESRAGRWLSRLRPSSVRIRTKLALMLLIPVLALAGISSVRLGDSADEASVAAKTEDLVRLADTTARLIRAMQDERTQAAVQVFKENAVLGQTLDGFEAAVIASNERLKEFDAARATFADDPVVKPLLDSASKPLSRLAVVRAAAHGDIERVHLTVYSAAVSRLVGVLDHAVDEAEAPLNQNLRAAALLATADESSERLRVLSLGLVDGQPLDASYRPIMELIGDRERALTEYRRISAEGTGFESGGLGAKDARPANAFEQKVATSRSHEAIAVGHAALMVAFDARHAATTAAIDTVFLRTVERAEVIREDVTRRVLIEGGLVVFTLVLAVLIGLWLGRSVTRGLRRLRDSARRVARHELPTAVRQVDEQRDLTGLTPEEFAERTTPPLREAGSDELAEVAGAFNMVHREAIRVAAQQAMLRVHIGAMFVRLARRGHSLTGRLTAELDAAELNEQDPDQLERLFRLDHLVSLQGRANDSLLVLGGASAAKVRRSNESLSDVLRAAQSHTEHYTRVNYSTVDDGIWIKPGVVDDAVQLLAELIDNATRYSNSPATVSARFLADHVAVEVTDQGIGIAPERLARFNERLTGASPLDLESLQAMGLTVVGMLAGRHGIAVRLVPGGEKGIRVEVTIPGSLVDFEPSPEHQRRLGEPATVPVRREAPLFRRGGERRAPSIVDTEVLPVIHFERRPATAEPVEIGPDGLPRRRPMTSYGSATPSPNPPATGPIRRDPAAIGATYVAYARGLTGSRNGRNNEPRTTT</sequence>
<evidence type="ECO:0000256" key="4">
    <source>
        <dbReference type="ARBA" id="ARBA00022553"/>
    </source>
</evidence>
<keyword evidence="4" id="KW-0597">Phosphoprotein</keyword>
<evidence type="ECO:0000313" key="15">
    <source>
        <dbReference type="EMBL" id="GLZ81044.1"/>
    </source>
</evidence>
<comment type="caution">
    <text evidence="15">The sequence shown here is derived from an EMBL/GenBank/DDBJ whole genome shotgun (WGS) entry which is preliminary data.</text>
</comment>
<organism evidence="15 16">
    <name type="scientific">Actinorhabdospora filicis</name>
    <dbReference type="NCBI Taxonomy" id="1785913"/>
    <lineage>
        <taxon>Bacteria</taxon>
        <taxon>Bacillati</taxon>
        <taxon>Actinomycetota</taxon>
        <taxon>Actinomycetes</taxon>
        <taxon>Micromonosporales</taxon>
        <taxon>Micromonosporaceae</taxon>
        <taxon>Actinorhabdospora</taxon>
    </lineage>
</organism>
<dbReference type="InterPro" id="IPR003594">
    <property type="entry name" value="HATPase_dom"/>
</dbReference>
<gene>
    <name evidence="15" type="ORF">Afil01_58510</name>
</gene>
<dbReference type="AlphaFoldDB" id="A0A9W6SQE4"/>
<dbReference type="InterPro" id="IPR050980">
    <property type="entry name" value="2C_sensor_his_kinase"/>
</dbReference>
<evidence type="ECO:0000256" key="5">
    <source>
        <dbReference type="ARBA" id="ARBA00022679"/>
    </source>
</evidence>
<dbReference type="SMART" id="SM00304">
    <property type="entry name" value="HAMP"/>
    <property type="match status" value="1"/>
</dbReference>
<dbReference type="InterPro" id="IPR003660">
    <property type="entry name" value="HAMP_dom"/>
</dbReference>
<dbReference type="PANTHER" id="PTHR44936">
    <property type="entry name" value="SENSOR PROTEIN CREC"/>
    <property type="match status" value="1"/>
</dbReference>
<dbReference type="SMART" id="SM00387">
    <property type="entry name" value="HATPase_c"/>
    <property type="match status" value="1"/>
</dbReference>
<evidence type="ECO:0000256" key="11">
    <source>
        <dbReference type="ARBA" id="ARBA00023012"/>
    </source>
</evidence>
<feature type="transmembrane region" description="Helical" evidence="13">
    <location>
        <begin position="332"/>
        <end position="353"/>
    </location>
</feature>
<dbReference type="SUPFAM" id="SSF55874">
    <property type="entry name" value="ATPase domain of HSP90 chaperone/DNA topoisomerase II/histidine kinase"/>
    <property type="match status" value="1"/>
</dbReference>
<dbReference type="InterPro" id="IPR036890">
    <property type="entry name" value="HATPase_C_sf"/>
</dbReference>
<evidence type="ECO:0000256" key="8">
    <source>
        <dbReference type="ARBA" id="ARBA00022777"/>
    </source>
</evidence>
<evidence type="ECO:0000256" key="9">
    <source>
        <dbReference type="ARBA" id="ARBA00022840"/>
    </source>
</evidence>
<evidence type="ECO:0000313" key="16">
    <source>
        <dbReference type="Proteomes" id="UP001165079"/>
    </source>
</evidence>
<dbReference type="RefSeq" id="WP_285666369.1">
    <property type="nucleotide sequence ID" value="NZ_BSTX01000004.1"/>
</dbReference>
<evidence type="ECO:0000256" key="13">
    <source>
        <dbReference type="SAM" id="Phobius"/>
    </source>
</evidence>
<evidence type="ECO:0000256" key="6">
    <source>
        <dbReference type="ARBA" id="ARBA00022692"/>
    </source>
</evidence>
<dbReference type="GO" id="GO:0004673">
    <property type="term" value="F:protein histidine kinase activity"/>
    <property type="evidence" value="ECO:0007669"/>
    <property type="project" value="UniProtKB-EC"/>
</dbReference>